<feature type="region of interest" description="Disordered" evidence="1">
    <location>
        <begin position="1"/>
        <end position="83"/>
    </location>
</feature>
<feature type="compositionally biased region" description="Basic residues" evidence="1">
    <location>
        <begin position="39"/>
        <end position="56"/>
    </location>
</feature>
<name>V5Q7F3_9CAUD</name>
<keyword evidence="3" id="KW-1185">Reference proteome</keyword>
<evidence type="ECO:0000313" key="3">
    <source>
        <dbReference type="Proteomes" id="UP000018621"/>
    </source>
</evidence>
<feature type="compositionally biased region" description="Basic residues" evidence="1">
    <location>
        <begin position="66"/>
        <end position="83"/>
    </location>
</feature>
<dbReference type="OrthoDB" id="36662at10239"/>
<feature type="compositionally biased region" description="Basic residues" evidence="1">
    <location>
        <begin position="14"/>
        <end position="30"/>
    </location>
</feature>
<feature type="compositionally biased region" description="Low complexity" evidence="1">
    <location>
        <begin position="1"/>
        <end position="10"/>
    </location>
</feature>
<evidence type="ECO:0000313" key="2">
    <source>
        <dbReference type="EMBL" id="AHB12049.1"/>
    </source>
</evidence>
<organism evidence="2 3">
    <name type="scientific">Xylella phage Sano</name>
    <dbReference type="NCBI Taxonomy" id="1415148"/>
    <lineage>
        <taxon>Viruses</taxon>
        <taxon>Duplodnaviria</taxon>
        <taxon>Heunggongvirae</taxon>
        <taxon>Uroviricota</taxon>
        <taxon>Caudoviricetes</taxon>
        <taxon>Casjensviridae</taxon>
        <taxon>Sanovirus</taxon>
        <taxon>Sanovirus sano</taxon>
        <taxon>Xylella virus Sano</taxon>
    </lineage>
</organism>
<dbReference type="Proteomes" id="UP000018621">
    <property type="component" value="Segment"/>
</dbReference>
<sequence>MSATAEAVTEATKKAAKKAPAKKTAPKKTKATGTAAAKPRAKKLIAAKKAVKKAAPKKVAADAPKRGRPPGKKAAKKTGVRRGKKGAKQFAYLLLTAQEDGTQKAGGMQGPFITEAGALEDASIMADDNTTIVLFRETKRGKVQKQTKFVAGR</sequence>
<reference evidence="2 3" key="1">
    <citation type="journal article" date="2014" name="J. Bacteriol.">
        <title>Characterization of novel virulent broad-host-range phages of Xylella fastidiosa and Xanthomonas.</title>
        <authorList>
            <person name="Ahern S.J."/>
            <person name="Das M."/>
            <person name="Bhowmick T.S."/>
            <person name="Young R."/>
            <person name="Gonzalez C.F."/>
        </authorList>
    </citation>
    <scope>NUCLEOTIDE SEQUENCE [LARGE SCALE GENOMIC DNA]</scope>
</reference>
<gene>
    <name evidence="2" type="ORF">Sano_29</name>
</gene>
<accession>V5Q7F3</accession>
<proteinExistence type="predicted"/>
<protein>
    <submittedName>
        <fullName evidence="2">Uncharacterized protein</fullName>
    </submittedName>
</protein>
<evidence type="ECO:0000256" key="1">
    <source>
        <dbReference type="SAM" id="MobiDB-lite"/>
    </source>
</evidence>
<dbReference type="EMBL" id="KF626665">
    <property type="protein sequence ID" value="AHB12049.1"/>
    <property type="molecule type" value="Genomic_DNA"/>
</dbReference>